<keyword evidence="1" id="KW-0472">Membrane</keyword>
<evidence type="ECO:0000256" key="1">
    <source>
        <dbReference type="SAM" id="Phobius"/>
    </source>
</evidence>
<proteinExistence type="predicted"/>
<dbReference type="KEGG" id="wna:KA717_38530"/>
<name>A0A977PW24_9CYAN</name>
<keyword evidence="1" id="KW-1133">Transmembrane helix</keyword>
<protein>
    <recommendedName>
        <fullName evidence="3">DUF4164 domain-containing protein</fullName>
    </recommendedName>
</protein>
<dbReference type="Proteomes" id="UP001065613">
    <property type="component" value="Chromosome"/>
</dbReference>
<evidence type="ECO:0008006" key="3">
    <source>
        <dbReference type="Google" id="ProtNLM"/>
    </source>
</evidence>
<organism evidence="2">
    <name type="scientific">Woronichinia naegeliana WA131</name>
    <dbReference type="NCBI Taxonomy" id="2824559"/>
    <lineage>
        <taxon>Bacteria</taxon>
        <taxon>Bacillati</taxon>
        <taxon>Cyanobacteriota</taxon>
        <taxon>Cyanophyceae</taxon>
        <taxon>Synechococcales</taxon>
        <taxon>Coelosphaeriaceae</taxon>
        <taxon>Woronichinia</taxon>
    </lineage>
</organism>
<sequence>MPNPTVEIKLEDVLVSIQKDLKEIRDDLTDLKVSQAEIRGDIKVLDEKVTGIGKRLENQEFVSKGILGGLLLIVLGGAAKYFGFVPKP</sequence>
<evidence type="ECO:0000313" key="2">
    <source>
        <dbReference type="EMBL" id="UXE61209.1"/>
    </source>
</evidence>
<reference evidence="2" key="1">
    <citation type="submission" date="2021-04" db="EMBL/GenBank/DDBJ databases">
        <title>Genome sequence of Woronichinia naegeliana from Washington state freshwater lake bloom.</title>
        <authorList>
            <person name="Dreher T.W."/>
        </authorList>
    </citation>
    <scope>NUCLEOTIDE SEQUENCE</scope>
    <source>
        <strain evidence="2">WA131</strain>
    </source>
</reference>
<keyword evidence="1" id="KW-0812">Transmembrane</keyword>
<accession>A0A977PW24</accession>
<feature type="transmembrane region" description="Helical" evidence="1">
    <location>
        <begin position="61"/>
        <end position="82"/>
    </location>
</feature>
<gene>
    <name evidence="2" type="ORF">KA717_38530</name>
</gene>
<dbReference type="AlphaFoldDB" id="A0A977PW24"/>
<dbReference type="EMBL" id="CP073041">
    <property type="protein sequence ID" value="UXE61209.1"/>
    <property type="molecule type" value="Genomic_DNA"/>
</dbReference>